<keyword evidence="5" id="KW-1185">Reference proteome</keyword>
<dbReference type="AlphaFoldDB" id="A0A511Z1Q7"/>
<evidence type="ECO:0000313" key="5">
    <source>
        <dbReference type="Proteomes" id="UP000321484"/>
    </source>
</evidence>
<feature type="active site" description="Nucleophile" evidence="1">
    <location>
        <position position="10"/>
    </location>
</feature>
<organism evidence="4 5">
    <name type="scientific">Actinotalea fermentans</name>
    <dbReference type="NCBI Taxonomy" id="43671"/>
    <lineage>
        <taxon>Bacteria</taxon>
        <taxon>Bacillati</taxon>
        <taxon>Actinomycetota</taxon>
        <taxon>Actinomycetes</taxon>
        <taxon>Micrococcales</taxon>
        <taxon>Cellulomonadaceae</taxon>
        <taxon>Actinotalea</taxon>
    </lineage>
</organism>
<dbReference type="OrthoDB" id="9800630at2"/>
<comment type="caution">
    <text evidence="4">The sequence shown here is derived from an EMBL/GenBank/DDBJ whole genome shotgun (WGS) entry which is preliminary data.</text>
</comment>
<dbReference type="Proteomes" id="UP000321484">
    <property type="component" value="Unassembled WGS sequence"/>
</dbReference>
<dbReference type="SUPFAM" id="SSF52833">
    <property type="entry name" value="Thioredoxin-like"/>
    <property type="match status" value="1"/>
</dbReference>
<sequence>MKIKVLGPGCANCVNLEKATREAVAALGIDAEIEKVTDYAEIAAYGIMRTPGLVVDEEVVLSGRVPTAASVRELLEPLVAGGAR</sequence>
<dbReference type="EMBL" id="BJYK01000011">
    <property type="protein sequence ID" value="GEN81388.1"/>
    <property type="molecule type" value="Genomic_DNA"/>
</dbReference>
<dbReference type="Pfam" id="PF13192">
    <property type="entry name" value="Thioredoxin_3"/>
    <property type="match status" value="1"/>
</dbReference>
<evidence type="ECO:0000256" key="2">
    <source>
        <dbReference type="PIRSR" id="PIRSR037031-51"/>
    </source>
</evidence>
<protein>
    <recommendedName>
        <fullName evidence="3">Thioredoxin-like fold domain-containing protein</fullName>
    </recommendedName>
</protein>
<gene>
    <name evidence="4" type="ORF">AFE02nite_31220</name>
</gene>
<dbReference type="InterPro" id="IPR005243">
    <property type="entry name" value="THIRX-like_proc"/>
</dbReference>
<feature type="active site" description="Nucleophile" evidence="1">
    <location>
        <position position="13"/>
    </location>
</feature>
<dbReference type="PANTHER" id="PTHR36450">
    <property type="entry name" value="THIOREDOXIN"/>
    <property type="match status" value="1"/>
</dbReference>
<feature type="disulfide bond" description="Redox-active" evidence="2">
    <location>
        <begin position="10"/>
        <end position="13"/>
    </location>
</feature>
<evidence type="ECO:0000259" key="3">
    <source>
        <dbReference type="Pfam" id="PF13192"/>
    </source>
</evidence>
<feature type="domain" description="Thioredoxin-like fold" evidence="3">
    <location>
        <begin position="1"/>
        <end position="76"/>
    </location>
</feature>
<evidence type="ECO:0000256" key="1">
    <source>
        <dbReference type="PIRSR" id="PIRSR037031-50"/>
    </source>
</evidence>
<dbReference type="InterPro" id="IPR012336">
    <property type="entry name" value="Thioredoxin-like_fold"/>
</dbReference>
<keyword evidence="2" id="KW-1015">Disulfide bond</keyword>
<accession>A0A511Z1Q7</accession>
<evidence type="ECO:0000313" key="4">
    <source>
        <dbReference type="EMBL" id="GEN81388.1"/>
    </source>
</evidence>
<dbReference type="RefSeq" id="WP_034245019.1">
    <property type="nucleotide sequence ID" value="NZ_BJYK01000011.1"/>
</dbReference>
<keyword evidence="2" id="KW-0676">Redox-active center</keyword>
<dbReference type="PIRSF" id="PIRSF037031">
    <property type="entry name" value="Redox_disulphide_2"/>
    <property type="match status" value="1"/>
</dbReference>
<dbReference type="NCBIfam" id="TIGR00412">
    <property type="entry name" value="redox_disulf_2"/>
    <property type="match status" value="1"/>
</dbReference>
<proteinExistence type="predicted"/>
<reference evidence="4 5" key="1">
    <citation type="submission" date="2019-07" db="EMBL/GenBank/DDBJ databases">
        <title>Whole genome shotgun sequence of Actinotalea fermentans NBRC 105374.</title>
        <authorList>
            <person name="Hosoyama A."/>
            <person name="Uohara A."/>
            <person name="Ohji S."/>
            <person name="Ichikawa N."/>
        </authorList>
    </citation>
    <scope>NUCLEOTIDE SEQUENCE [LARGE SCALE GENOMIC DNA]</scope>
    <source>
        <strain evidence="4 5">NBRC 105374</strain>
    </source>
</reference>
<name>A0A511Z1Q7_9CELL</name>
<dbReference type="InterPro" id="IPR036249">
    <property type="entry name" value="Thioredoxin-like_sf"/>
</dbReference>
<dbReference type="PANTHER" id="PTHR36450:SF1">
    <property type="entry name" value="THIOREDOXIN"/>
    <property type="match status" value="1"/>
</dbReference>
<dbReference type="Gene3D" id="3.40.30.10">
    <property type="entry name" value="Glutaredoxin"/>
    <property type="match status" value="1"/>
</dbReference>